<dbReference type="Proteomes" id="UP001162164">
    <property type="component" value="Unassembled WGS sequence"/>
</dbReference>
<evidence type="ECO:0008006" key="5">
    <source>
        <dbReference type="Google" id="ProtNLM"/>
    </source>
</evidence>
<keyword evidence="4" id="KW-1185">Reference proteome</keyword>
<organism evidence="3 4">
    <name type="scientific">Molorchus minor</name>
    <dbReference type="NCBI Taxonomy" id="1323400"/>
    <lineage>
        <taxon>Eukaryota</taxon>
        <taxon>Metazoa</taxon>
        <taxon>Ecdysozoa</taxon>
        <taxon>Arthropoda</taxon>
        <taxon>Hexapoda</taxon>
        <taxon>Insecta</taxon>
        <taxon>Pterygota</taxon>
        <taxon>Neoptera</taxon>
        <taxon>Endopterygota</taxon>
        <taxon>Coleoptera</taxon>
        <taxon>Polyphaga</taxon>
        <taxon>Cucujiformia</taxon>
        <taxon>Chrysomeloidea</taxon>
        <taxon>Cerambycidae</taxon>
        <taxon>Lamiinae</taxon>
        <taxon>Monochamini</taxon>
        <taxon>Molorchus</taxon>
    </lineage>
</organism>
<name>A0ABQ9IUU9_9CUCU</name>
<dbReference type="InterPro" id="IPR051217">
    <property type="entry name" value="Insect_Cuticle_Struc_Prot"/>
</dbReference>
<evidence type="ECO:0000256" key="1">
    <source>
        <dbReference type="ARBA" id="ARBA00022460"/>
    </source>
</evidence>
<dbReference type="Pfam" id="PF00379">
    <property type="entry name" value="Chitin_bind_4"/>
    <property type="match status" value="2"/>
</dbReference>
<protein>
    <recommendedName>
        <fullName evidence="5">Cuticle protein</fullName>
    </recommendedName>
</protein>
<dbReference type="InterPro" id="IPR000618">
    <property type="entry name" value="Insect_cuticle"/>
</dbReference>
<dbReference type="EMBL" id="JAPWTJ010002378">
    <property type="protein sequence ID" value="KAJ8966384.1"/>
    <property type="molecule type" value="Genomic_DNA"/>
</dbReference>
<dbReference type="PANTHER" id="PTHR12236:SF95">
    <property type="entry name" value="CUTICULAR PROTEIN 76BD, ISOFORM C-RELATED"/>
    <property type="match status" value="1"/>
</dbReference>
<evidence type="ECO:0000313" key="3">
    <source>
        <dbReference type="EMBL" id="KAJ8966384.1"/>
    </source>
</evidence>
<proteinExistence type="predicted"/>
<sequence>MRRSSSNIDRIVQVSPGYAAPYVQVPSLAFGHSVASPSIRYTAPSIQYAAPSVRYTAPTIAATSPLFAAHSVPVSQHNVAVAPVSRVIAQTAVHTTPIQHVAPVHHVAPAVHALPAVHVASHEHQDEYAHPRYEFAYGVEDHHTGDIHSHKEARDGDVTQGEYSLHEADGTIRTVKYTVDKHSGFNAVVERTGQATHQRLAHVATPVLTKAVVAAPTYAAPGATGMKFTSSPHSKAIFCSRSVLRAKAIFVGTLVALSHAQKYAGGGLLGGLSGGQGATAYSQMISGSSTPIISPIAMKSGFDSLSQYGIKTGYGYPGQYILMATYPKYQFSYGVSSPITGDRKSQYESRDGDFVKGYYTVDEPDGTQRTVYYTSDGVNGFNAVVKKTGQAMYPAFGVYNSIATGQPIYAPSYGSYKYF</sequence>
<accession>A0ABQ9IUU9</accession>
<evidence type="ECO:0000313" key="4">
    <source>
        <dbReference type="Proteomes" id="UP001162164"/>
    </source>
</evidence>
<dbReference type="PROSITE" id="PS51155">
    <property type="entry name" value="CHIT_BIND_RR_2"/>
    <property type="match status" value="2"/>
</dbReference>
<evidence type="ECO:0000256" key="2">
    <source>
        <dbReference type="PROSITE-ProRule" id="PRU00497"/>
    </source>
</evidence>
<comment type="caution">
    <text evidence="3">The sequence shown here is derived from an EMBL/GenBank/DDBJ whole genome shotgun (WGS) entry which is preliminary data.</text>
</comment>
<reference evidence="3" key="1">
    <citation type="journal article" date="2023" name="Insect Mol. Biol.">
        <title>Genome sequencing provides insights into the evolution of gene families encoding plant cell wall-degrading enzymes in longhorned beetles.</title>
        <authorList>
            <person name="Shin N.R."/>
            <person name="Okamura Y."/>
            <person name="Kirsch R."/>
            <person name="Pauchet Y."/>
        </authorList>
    </citation>
    <scope>NUCLEOTIDE SEQUENCE</scope>
    <source>
        <strain evidence="3">MMC_N1</strain>
    </source>
</reference>
<keyword evidence="1 2" id="KW-0193">Cuticle</keyword>
<dbReference type="PANTHER" id="PTHR12236">
    <property type="entry name" value="STRUCTURAL CONTITUENT OF CUTICLE"/>
    <property type="match status" value="1"/>
</dbReference>
<gene>
    <name evidence="3" type="ORF">NQ317_007766</name>
</gene>